<dbReference type="SUPFAM" id="SSF55874">
    <property type="entry name" value="ATPase domain of HSP90 chaperone/DNA topoisomerase II/histidine kinase"/>
    <property type="match status" value="1"/>
</dbReference>
<evidence type="ECO:0000256" key="10">
    <source>
        <dbReference type="ARBA" id="ARBA00022741"/>
    </source>
</evidence>
<dbReference type="InterPro" id="IPR000014">
    <property type="entry name" value="PAS"/>
</dbReference>
<dbReference type="InterPro" id="IPR001789">
    <property type="entry name" value="Sig_transdc_resp-reg_receiver"/>
</dbReference>
<evidence type="ECO:0000256" key="2">
    <source>
        <dbReference type="ARBA" id="ARBA00004429"/>
    </source>
</evidence>
<dbReference type="PANTHER" id="PTHR43304">
    <property type="entry name" value="PHYTOCHROME-LIKE PROTEIN CPH1"/>
    <property type="match status" value="1"/>
</dbReference>
<dbReference type="Gene3D" id="3.30.450.350">
    <property type="entry name" value="CHASE domain"/>
    <property type="match status" value="1"/>
</dbReference>
<dbReference type="InterPro" id="IPR011006">
    <property type="entry name" value="CheY-like_superfamily"/>
</dbReference>
<evidence type="ECO:0000256" key="12">
    <source>
        <dbReference type="ARBA" id="ARBA00022989"/>
    </source>
</evidence>
<dbReference type="Pfam" id="PF01590">
    <property type="entry name" value="GAF"/>
    <property type="match status" value="1"/>
</dbReference>
<dbReference type="EC" id="2.7.13.3" evidence="3"/>
<evidence type="ECO:0000259" key="17">
    <source>
        <dbReference type="PROSITE" id="PS50110"/>
    </source>
</evidence>
<dbReference type="PROSITE" id="PS50113">
    <property type="entry name" value="PAC"/>
    <property type="match status" value="4"/>
</dbReference>
<dbReference type="InterPro" id="IPR004358">
    <property type="entry name" value="Sig_transdc_His_kin-like_C"/>
</dbReference>
<comment type="catalytic activity">
    <reaction evidence="1">
        <text>ATP + protein L-histidine = ADP + protein N-phospho-L-histidine.</text>
        <dbReference type="EC" id="2.7.13.3"/>
    </reaction>
</comment>
<feature type="modified residue" description="4-aspartylphosphate" evidence="14">
    <location>
        <position position="1537"/>
    </location>
</feature>
<dbReference type="SUPFAM" id="SSF55781">
    <property type="entry name" value="GAF domain-like"/>
    <property type="match status" value="1"/>
</dbReference>
<dbReference type="CDD" id="cd00130">
    <property type="entry name" value="PAS"/>
    <property type="match status" value="5"/>
</dbReference>
<dbReference type="Gene3D" id="3.30.565.10">
    <property type="entry name" value="Histidine kinase-like ATPase, C-terminal domain"/>
    <property type="match status" value="1"/>
</dbReference>
<dbReference type="SMART" id="SM00388">
    <property type="entry name" value="HisKA"/>
    <property type="match status" value="1"/>
</dbReference>
<protein>
    <recommendedName>
        <fullName evidence="3">histidine kinase</fullName>
        <ecNumber evidence="3">2.7.13.3</ecNumber>
    </recommendedName>
</protein>
<dbReference type="InterPro" id="IPR003018">
    <property type="entry name" value="GAF"/>
</dbReference>
<dbReference type="SMART" id="SM01079">
    <property type="entry name" value="CHASE"/>
    <property type="match status" value="1"/>
</dbReference>
<feature type="domain" description="PAS" evidence="18">
    <location>
        <begin position="1117"/>
        <end position="1165"/>
    </location>
</feature>
<organism evidence="21 22">
    <name type="scientific">Dethiosulfatarculus sandiegensis</name>
    <dbReference type="NCBI Taxonomy" id="1429043"/>
    <lineage>
        <taxon>Bacteria</taxon>
        <taxon>Pseudomonadati</taxon>
        <taxon>Thermodesulfobacteriota</taxon>
        <taxon>Desulfarculia</taxon>
        <taxon>Desulfarculales</taxon>
        <taxon>Desulfarculaceae</taxon>
        <taxon>Dethiosulfatarculus</taxon>
    </lineage>
</organism>
<dbReference type="GO" id="GO:0005886">
    <property type="term" value="C:plasma membrane"/>
    <property type="evidence" value="ECO:0007669"/>
    <property type="project" value="UniProtKB-SubCell"/>
</dbReference>
<feature type="domain" description="PAC" evidence="19">
    <location>
        <begin position="914"/>
        <end position="966"/>
    </location>
</feature>
<evidence type="ECO:0000256" key="4">
    <source>
        <dbReference type="ARBA" id="ARBA00022475"/>
    </source>
</evidence>
<evidence type="ECO:0000259" key="19">
    <source>
        <dbReference type="PROSITE" id="PS50113"/>
    </source>
</evidence>
<dbReference type="FunFam" id="2.10.70.100:FF:000001">
    <property type="entry name" value="Sensory transduction histidine kinase"/>
    <property type="match status" value="1"/>
</dbReference>
<dbReference type="PROSITE" id="PS50112">
    <property type="entry name" value="PAS"/>
    <property type="match status" value="3"/>
</dbReference>
<dbReference type="InterPro" id="IPR052162">
    <property type="entry name" value="Sensor_kinase/Photoreceptor"/>
</dbReference>
<dbReference type="Gene3D" id="3.30.450.40">
    <property type="match status" value="1"/>
</dbReference>
<dbReference type="NCBIfam" id="TIGR00229">
    <property type="entry name" value="sensory_box"/>
    <property type="match status" value="5"/>
</dbReference>
<keyword evidence="11" id="KW-0418">Kinase</keyword>
<evidence type="ECO:0000256" key="9">
    <source>
        <dbReference type="ARBA" id="ARBA00022737"/>
    </source>
</evidence>
<dbReference type="InterPro" id="IPR035965">
    <property type="entry name" value="PAS-like_dom_sf"/>
</dbReference>
<dbReference type="Gene3D" id="1.10.287.130">
    <property type="match status" value="1"/>
</dbReference>
<feature type="transmembrane region" description="Helical" evidence="15">
    <location>
        <begin position="334"/>
        <end position="355"/>
    </location>
</feature>
<dbReference type="Gene3D" id="2.10.70.100">
    <property type="match status" value="1"/>
</dbReference>
<evidence type="ECO:0000259" key="18">
    <source>
        <dbReference type="PROSITE" id="PS50112"/>
    </source>
</evidence>
<feature type="domain" description="Histidine kinase" evidence="16">
    <location>
        <begin position="1240"/>
        <end position="1463"/>
    </location>
</feature>
<dbReference type="InterPro" id="IPR036890">
    <property type="entry name" value="HATPase_C_sf"/>
</dbReference>
<evidence type="ECO:0000256" key="5">
    <source>
        <dbReference type="ARBA" id="ARBA00022519"/>
    </source>
</evidence>
<keyword evidence="13 15" id="KW-0472">Membrane</keyword>
<dbReference type="Pfam" id="PF00512">
    <property type="entry name" value="HisKA"/>
    <property type="match status" value="1"/>
</dbReference>
<sequence>MIRRLLNDPEKNLNLRQWRAVALTLFLGVGLSVAGFMLAQKVEADRSTANLQNKAGEYLNALQLQTDQLLQATMVVKAFFDSSRPISQTEFKTFAKEILHSTSGLQALEWVPKITAPQKDRFIKKLQSQGFPFYEISEMGPDNKLRAVEEKNTYFPITFIEPLKGKEKALGFDVSSNGIRLVALRKARDTGKTVLSRGVQLIQTSPRKSGFLLFQPVYDNPAPPNQLSEKRKKLRGFVLGAFRIDDLVEASLKRATPAGINFTIFNQEDKNKLQKLFFHRSRTYKTETAPPSSEDTQTLCDKCVYLLHIADQKWRLVFQATPLFMKKNKTIQPWVILGIGLFATLLLLGSVLGLVRKEKSLNKANNQLAKDILERKRLAEEEALLADVANLINTKKDRRSLLRAFLERLQYWSGCEAAGIRLKKGEDFPYFETRGFSKDFIKLENSLCNRDEKGKILKNSRNEPLLDCMCGNILQARIDPDKHFFTNGGSFWSNCTTDLLNTTTGQDRLPRTRNRCNGAGYESVALVPLRSGNNTFGLIQLNDKRKGRFSKKNIRLIERLANNIASALAKFQAEEETKRLFKQWQLALKAANMGWWHYDPQTKISTWDERYADLFQVSGHESPSEEILKRIHTEDLPKVWAKVEAALSPDNPKPFSTEYRINLPDGSIRWIEAHGLAQFRGQGKNKHAEDLVGTVADITERKQYMETLARSEERYRLLAENTLDVFWTMNLEMEFTFVNKAVLDVTGYTPDEWIGSKFPDYLENNEFAKISQLISDEMARGEKGGGLIFETIMLHKSGEPIFVEVHGKLIFDQKAKPVSLQGAMRDISERKSYEFARQKSEEQFRAAFESAPEGMALLDQDQQFVKVNPRLCEMLGYSAHEFQGLNFNQLTHPENRQTDRSTWLELLNGESSIKRNELKIIHKNGEAIWGIVSNAAVNDENGRLEYVISHIYDITERKKADNAKQEAILRQREAVQASNVGLWDWNLLTNRVAYSSEWKSQIGYQDHEIGDDFEEWESRIHPDDLKPTLNQIQKSLEQANPRQWVEFRFRHKDGSYRWILAQASIFRDESGKPVRMLGSHVDITDRKHTEQALRLSEEKFAAAFRHSPVWVAITTLEKGEYIDVNDTFLKATGYSREEVIGHTALDLEIRKDPAERERIVELIKKQGSVKNIDVKRRLRSGEIRDMLLSAELLPVPGEEVIVVVLADITELKKSQKEKDDLESQLRQAQKMEAIGTLAGGIAHDFNNILTAIFGFGELLQVEMGEESQNRGYVDQILTAADRGQNLVKQILAFSRKVETEKKPLNLNHCVEEAVLLLKQTIPKMIFIELHLKKGLNLIEADPGQLEQIVMNLATNAKDAMPHGGKLVFETDNVVLSEDYCREHLESTPGEYVRLQVSDTGQGIGKELLDQVFDPFFTTKDVGKGTGLGLSTVYGIVKAHNGFIYCYSEPGMGTNFRIYLPVLKKDDAISPPSRALEKEELKGGSETLLYVDDEESLRQLGSRSLSKMGYKVITASNGEEALKIYQKQIKDIDLVILDVSMPGMGGHKCLQELLKINPKAKVLIASGYTVNGQLKNILADGAAGYIAKPFEMIKMLKLIRSTLDDK</sequence>
<evidence type="ECO:0000256" key="6">
    <source>
        <dbReference type="ARBA" id="ARBA00022553"/>
    </source>
</evidence>
<dbReference type="InterPro" id="IPR001610">
    <property type="entry name" value="PAC"/>
</dbReference>
<keyword evidence="5" id="KW-0997">Cell inner membrane</keyword>
<dbReference type="InterPro" id="IPR013655">
    <property type="entry name" value="PAS_fold_3"/>
</dbReference>
<evidence type="ECO:0000313" key="21">
    <source>
        <dbReference type="EMBL" id="KIX11524.1"/>
    </source>
</evidence>
<dbReference type="Gene3D" id="3.40.50.2300">
    <property type="match status" value="1"/>
</dbReference>
<feature type="domain" description="PAC" evidence="19">
    <location>
        <begin position="655"/>
        <end position="710"/>
    </location>
</feature>
<evidence type="ECO:0000259" key="16">
    <source>
        <dbReference type="PROSITE" id="PS50109"/>
    </source>
</evidence>
<dbReference type="Pfam" id="PF02518">
    <property type="entry name" value="HATPase_c"/>
    <property type="match status" value="1"/>
</dbReference>
<dbReference type="SMART" id="SM00448">
    <property type="entry name" value="REC"/>
    <property type="match status" value="1"/>
</dbReference>
<dbReference type="CDD" id="cd00082">
    <property type="entry name" value="HisKA"/>
    <property type="match status" value="1"/>
</dbReference>
<keyword evidence="7" id="KW-0808">Transferase</keyword>
<feature type="domain" description="Response regulatory" evidence="17">
    <location>
        <begin position="1486"/>
        <end position="1602"/>
    </location>
</feature>
<keyword evidence="8 15" id="KW-0812">Transmembrane</keyword>
<dbReference type="InterPro" id="IPR003661">
    <property type="entry name" value="HisK_dim/P_dom"/>
</dbReference>
<reference evidence="21 22" key="1">
    <citation type="submission" date="2013-11" db="EMBL/GenBank/DDBJ databases">
        <title>Metagenomic analysis of a methanogenic consortium involved in long chain n-alkane degradation.</title>
        <authorList>
            <person name="Davidova I.A."/>
            <person name="Callaghan A.V."/>
            <person name="Wawrik B."/>
            <person name="Pruitt S."/>
            <person name="Marks C."/>
            <person name="Duncan K.E."/>
            <person name="Suflita J.M."/>
        </authorList>
    </citation>
    <scope>NUCLEOTIDE SEQUENCE [LARGE SCALE GENOMIC DNA]</scope>
    <source>
        <strain evidence="21 22">SPR</strain>
    </source>
</reference>
<feature type="domain" description="PAC" evidence="19">
    <location>
        <begin position="787"/>
        <end position="839"/>
    </location>
</feature>
<dbReference type="SMART" id="SM00065">
    <property type="entry name" value="GAF"/>
    <property type="match status" value="1"/>
</dbReference>
<feature type="domain" description="CHASE" evidence="20">
    <location>
        <begin position="82"/>
        <end position="256"/>
    </location>
</feature>
<dbReference type="SMART" id="SM00387">
    <property type="entry name" value="HATPase_c"/>
    <property type="match status" value="1"/>
</dbReference>
<comment type="caution">
    <text evidence="21">The sequence shown here is derived from an EMBL/GenBank/DDBJ whole genome shotgun (WGS) entry which is preliminary data.</text>
</comment>
<dbReference type="Pfam" id="PF00072">
    <property type="entry name" value="Response_reg"/>
    <property type="match status" value="1"/>
</dbReference>
<feature type="domain" description="PAC" evidence="19">
    <location>
        <begin position="1043"/>
        <end position="1095"/>
    </location>
</feature>
<evidence type="ECO:0000259" key="20">
    <source>
        <dbReference type="PROSITE" id="PS50839"/>
    </source>
</evidence>
<evidence type="ECO:0000313" key="22">
    <source>
        <dbReference type="Proteomes" id="UP000032233"/>
    </source>
</evidence>
<dbReference type="GO" id="GO:0000155">
    <property type="term" value="F:phosphorelay sensor kinase activity"/>
    <property type="evidence" value="ECO:0007669"/>
    <property type="project" value="InterPro"/>
</dbReference>
<dbReference type="Proteomes" id="UP000032233">
    <property type="component" value="Unassembled WGS sequence"/>
</dbReference>
<dbReference type="GO" id="GO:0000166">
    <property type="term" value="F:nucleotide binding"/>
    <property type="evidence" value="ECO:0007669"/>
    <property type="project" value="UniProtKB-KW"/>
</dbReference>
<dbReference type="InterPro" id="IPR005467">
    <property type="entry name" value="His_kinase_dom"/>
</dbReference>
<dbReference type="InterPro" id="IPR029016">
    <property type="entry name" value="GAF-like_dom_sf"/>
</dbReference>
<keyword evidence="12 15" id="KW-1133">Transmembrane helix</keyword>
<dbReference type="SUPFAM" id="SSF55785">
    <property type="entry name" value="PYP-like sensor domain (PAS domain)"/>
    <property type="match status" value="5"/>
</dbReference>
<evidence type="ECO:0000256" key="3">
    <source>
        <dbReference type="ARBA" id="ARBA00012438"/>
    </source>
</evidence>
<comment type="subcellular location">
    <subcellularLocation>
        <location evidence="2">Cell inner membrane</location>
        <topology evidence="2">Multi-pass membrane protein</topology>
    </subcellularLocation>
</comment>
<keyword evidence="9" id="KW-0677">Repeat</keyword>
<evidence type="ECO:0000256" key="15">
    <source>
        <dbReference type="SAM" id="Phobius"/>
    </source>
</evidence>
<feature type="domain" description="PAS" evidence="18">
    <location>
        <begin position="711"/>
        <end position="781"/>
    </location>
</feature>
<dbReference type="InterPro" id="IPR042240">
    <property type="entry name" value="CHASE_sf"/>
</dbReference>
<keyword evidence="10" id="KW-0547">Nucleotide-binding</keyword>
<evidence type="ECO:0000256" key="11">
    <source>
        <dbReference type="ARBA" id="ARBA00022777"/>
    </source>
</evidence>
<evidence type="ECO:0000256" key="1">
    <source>
        <dbReference type="ARBA" id="ARBA00000085"/>
    </source>
</evidence>
<dbReference type="Gene3D" id="3.30.450.20">
    <property type="entry name" value="PAS domain"/>
    <property type="match status" value="5"/>
</dbReference>
<dbReference type="STRING" id="1429043.X474_23795"/>
<keyword evidence="4" id="KW-1003">Cell membrane</keyword>
<dbReference type="Pfam" id="PF03924">
    <property type="entry name" value="CHASE"/>
    <property type="match status" value="1"/>
</dbReference>
<evidence type="ECO:0000256" key="14">
    <source>
        <dbReference type="PROSITE-ProRule" id="PRU00169"/>
    </source>
</evidence>
<dbReference type="InterPro" id="IPR000700">
    <property type="entry name" value="PAS-assoc_C"/>
</dbReference>
<dbReference type="Pfam" id="PF08447">
    <property type="entry name" value="PAS_3"/>
    <property type="match status" value="3"/>
</dbReference>
<dbReference type="SMART" id="SM00086">
    <property type="entry name" value="PAC"/>
    <property type="match status" value="5"/>
</dbReference>
<dbReference type="OrthoDB" id="9813024at2"/>
<dbReference type="SUPFAM" id="SSF52172">
    <property type="entry name" value="CheY-like"/>
    <property type="match status" value="1"/>
</dbReference>
<accession>A0A0D2IZY3</accession>
<dbReference type="InterPro" id="IPR006189">
    <property type="entry name" value="CHASE_dom"/>
</dbReference>
<keyword evidence="22" id="KW-1185">Reference proteome</keyword>
<gene>
    <name evidence="21" type="ORF">X474_23795</name>
</gene>
<feature type="domain" description="PAS" evidence="18">
    <location>
        <begin position="840"/>
        <end position="910"/>
    </location>
</feature>
<dbReference type="PROSITE" id="PS50110">
    <property type="entry name" value="RESPONSE_REGULATORY"/>
    <property type="match status" value="1"/>
</dbReference>
<name>A0A0D2IZY3_9BACT</name>
<feature type="transmembrane region" description="Helical" evidence="15">
    <location>
        <begin position="20"/>
        <end position="39"/>
    </location>
</feature>
<evidence type="ECO:0000256" key="8">
    <source>
        <dbReference type="ARBA" id="ARBA00022692"/>
    </source>
</evidence>
<dbReference type="InterPro" id="IPR036097">
    <property type="entry name" value="HisK_dim/P_sf"/>
</dbReference>
<proteinExistence type="predicted"/>
<dbReference type="Pfam" id="PF13426">
    <property type="entry name" value="PAS_9"/>
    <property type="match status" value="2"/>
</dbReference>
<keyword evidence="6 14" id="KW-0597">Phosphoprotein</keyword>
<evidence type="ECO:0000256" key="13">
    <source>
        <dbReference type="ARBA" id="ARBA00023136"/>
    </source>
</evidence>
<dbReference type="RefSeq" id="WP_052515488.1">
    <property type="nucleotide sequence ID" value="NZ_AZAC01000056.1"/>
</dbReference>
<dbReference type="SUPFAM" id="SSF47384">
    <property type="entry name" value="Homodimeric domain of signal transducing histidine kinase"/>
    <property type="match status" value="1"/>
</dbReference>
<dbReference type="PROSITE" id="PS50109">
    <property type="entry name" value="HIS_KIN"/>
    <property type="match status" value="1"/>
</dbReference>
<dbReference type="InParanoid" id="A0A0D2IZY3"/>
<dbReference type="InterPro" id="IPR003594">
    <property type="entry name" value="HATPase_dom"/>
</dbReference>
<evidence type="ECO:0000256" key="7">
    <source>
        <dbReference type="ARBA" id="ARBA00022679"/>
    </source>
</evidence>
<dbReference type="PANTHER" id="PTHR43304:SF1">
    <property type="entry name" value="PAC DOMAIN-CONTAINING PROTEIN"/>
    <property type="match status" value="1"/>
</dbReference>
<dbReference type="EMBL" id="AZAC01000056">
    <property type="protein sequence ID" value="KIX11524.1"/>
    <property type="molecule type" value="Genomic_DNA"/>
</dbReference>
<dbReference type="PROSITE" id="PS50839">
    <property type="entry name" value="CHASE"/>
    <property type="match status" value="1"/>
</dbReference>
<dbReference type="SMART" id="SM00091">
    <property type="entry name" value="PAS"/>
    <property type="match status" value="5"/>
</dbReference>
<dbReference type="PRINTS" id="PR00344">
    <property type="entry name" value="BCTRLSENSOR"/>
</dbReference>